<dbReference type="SUPFAM" id="SSF48498">
    <property type="entry name" value="Tetracyclin repressor-like, C-terminal domain"/>
    <property type="match status" value="1"/>
</dbReference>
<dbReference type="AlphaFoldDB" id="A0AAN0MJL8"/>
<dbReference type="PROSITE" id="PS50977">
    <property type="entry name" value="HTH_TETR_2"/>
    <property type="match status" value="1"/>
</dbReference>
<sequence>MKNQNLTRAKRTRDPDSKRTAIYEAAARLFTDHGYENVSIAKIAREAGIAVGTVYRFHDTKLTLLRAMLEGVEDAFVTRMASDWACDGTYAERIERMCYGLFEVAEDNLDLLKLLNMTTDIVFTDGSLPGDRIQNQIRIMYTEAMNVGASHQGDPHMMAAIAHGMVEGAMVRWMRLGAPKDIDAAAQLALVFKDGFMTNAA</sequence>
<evidence type="ECO:0000313" key="7">
    <source>
        <dbReference type="Proteomes" id="UP001470809"/>
    </source>
</evidence>
<reference evidence="6 7" key="2">
    <citation type="submission" date="2024-08" db="EMBL/GenBank/DDBJ databases">
        <title>Phylogenomic analyses of a clade within the roseobacter group suggest taxonomic reassignments of species of the genera Aestuariivita, Citreicella, Loktanella, Nautella, Pelagibaca, Ruegeria, Thalassobius, Thiobacimonas and Tropicibacter, and the proposal o.</title>
        <authorList>
            <person name="Jeon C.O."/>
        </authorList>
    </citation>
    <scope>NUCLEOTIDE SEQUENCE [LARGE SCALE GENOMIC DNA]</scope>
    <source>
        <strain evidence="6 7">SS1-5</strain>
    </source>
</reference>
<dbReference type="InterPro" id="IPR009057">
    <property type="entry name" value="Homeodomain-like_sf"/>
</dbReference>
<dbReference type="InterPro" id="IPR050109">
    <property type="entry name" value="HTH-type_TetR-like_transc_reg"/>
</dbReference>
<organism evidence="6 7">
    <name type="scientific">Yoonia rhodophyticola</name>
    <dbReference type="NCBI Taxonomy" id="3137370"/>
    <lineage>
        <taxon>Bacteria</taxon>
        <taxon>Pseudomonadati</taxon>
        <taxon>Pseudomonadota</taxon>
        <taxon>Alphaproteobacteria</taxon>
        <taxon>Rhodobacterales</taxon>
        <taxon>Paracoccaceae</taxon>
        <taxon>Yoonia</taxon>
    </lineage>
</organism>
<dbReference type="Proteomes" id="UP001470809">
    <property type="component" value="Chromosome"/>
</dbReference>
<dbReference type="Gene3D" id="1.10.357.10">
    <property type="entry name" value="Tetracycline Repressor, domain 2"/>
    <property type="match status" value="1"/>
</dbReference>
<dbReference type="RefSeq" id="WP_342076030.1">
    <property type="nucleotide sequence ID" value="NZ_CP151767.2"/>
</dbReference>
<dbReference type="PANTHER" id="PTHR30055:SF234">
    <property type="entry name" value="HTH-TYPE TRANSCRIPTIONAL REGULATOR BETI"/>
    <property type="match status" value="1"/>
</dbReference>
<protein>
    <submittedName>
        <fullName evidence="6">TetR/AcrR family transcriptional regulator</fullName>
    </submittedName>
</protein>
<reference evidence="7" key="1">
    <citation type="submission" date="2024-04" db="EMBL/GenBank/DDBJ databases">
        <title>Phylogenomic analyses of a clade within the roseobacter group suggest taxonomic reassignments of species of the genera Aestuariivita, Citreicella, Loktanella, Nautella, Pelagibaca, Ruegeria, Thalassobius, Thiobacimonas and Tropicibacter, and the proposal o.</title>
        <authorList>
            <person name="Jeon C.O."/>
        </authorList>
    </citation>
    <scope>NUCLEOTIDE SEQUENCE [LARGE SCALE GENOMIC DNA]</scope>
    <source>
        <strain evidence="7">SS1-5</strain>
    </source>
</reference>
<accession>A0AAN0MJL8</accession>
<dbReference type="InterPro" id="IPR036271">
    <property type="entry name" value="Tet_transcr_reg_TetR-rel_C_sf"/>
</dbReference>
<name>A0AAN0MJL8_9RHOB</name>
<evidence type="ECO:0000313" key="6">
    <source>
        <dbReference type="EMBL" id="WZU66708.1"/>
    </source>
</evidence>
<dbReference type="Pfam" id="PF00440">
    <property type="entry name" value="TetR_N"/>
    <property type="match status" value="1"/>
</dbReference>
<proteinExistence type="predicted"/>
<feature type="domain" description="HTH tetR-type" evidence="5">
    <location>
        <begin position="16"/>
        <end position="76"/>
    </location>
</feature>
<dbReference type="SUPFAM" id="SSF46689">
    <property type="entry name" value="Homeodomain-like"/>
    <property type="match status" value="1"/>
</dbReference>
<dbReference type="KEGG" id="yrh:AABB31_17065"/>
<keyword evidence="7" id="KW-1185">Reference proteome</keyword>
<dbReference type="GO" id="GO:0003700">
    <property type="term" value="F:DNA-binding transcription factor activity"/>
    <property type="evidence" value="ECO:0007669"/>
    <property type="project" value="TreeGrafter"/>
</dbReference>
<dbReference type="GO" id="GO:0000976">
    <property type="term" value="F:transcription cis-regulatory region binding"/>
    <property type="evidence" value="ECO:0007669"/>
    <property type="project" value="TreeGrafter"/>
</dbReference>
<feature type="DNA-binding region" description="H-T-H motif" evidence="4">
    <location>
        <begin position="39"/>
        <end position="58"/>
    </location>
</feature>
<evidence type="ECO:0000256" key="4">
    <source>
        <dbReference type="PROSITE-ProRule" id="PRU00335"/>
    </source>
</evidence>
<evidence type="ECO:0000256" key="3">
    <source>
        <dbReference type="ARBA" id="ARBA00023163"/>
    </source>
</evidence>
<keyword evidence="3" id="KW-0804">Transcription</keyword>
<keyword evidence="2 4" id="KW-0238">DNA-binding</keyword>
<evidence type="ECO:0000259" key="5">
    <source>
        <dbReference type="PROSITE" id="PS50977"/>
    </source>
</evidence>
<dbReference type="EMBL" id="CP151767">
    <property type="protein sequence ID" value="WZU66708.1"/>
    <property type="molecule type" value="Genomic_DNA"/>
</dbReference>
<gene>
    <name evidence="6" type="ORF">AABB31_17065</name>
</gene>
<dbReference type="PRINTS" id="PR00455">
    <property type="entry name" value="HTHTETR"/>
</dbReference>
<dbReference type="InterPro" id="IPR001647">
    <property type="entry name" value="HTH_TetR"/>
</dbReference>
<dbReference type="PANTHER" id="PTHR30055">
    <property type="entry name" value="HTH-TYPE TRANSCRIPTIONAL REGULATOR RUTR"/>
    <property type="match status" value="1"/>
</dbReference>
<evidence type="ECO:0000256" key="1">
    <source>
        <dbReference type="ARBA" id="ARBA00023015"/>
    </source>
</evidence>
<evidence type="ECO:0000256" key="2">
    <source>
        <dbReference type="ARBA" id="ARBA00023125"/>
    </source>
</evidence>
<keyword evidence="1" id="KW-0805">Transcription regulation</keyword>